<organism evidence="1 2">
    <name type="scientific">Vitis vinifera</name>
    <name type="common">Grape</name>
    <dbReference type="NCBI Taxonomy" id="29760"/>
    <lineage>
        <taxon>Eukaryota</taxon>
        <taxon>Viridiplantae</taxon>
        <taxon>Streptophyta</taxon>
        <taxon>Embryophyta</taxon>
        <taxon>Tracheophyta</taxon>
        <taxon>Spermatophyta</taxon>
        <taxon>Magnoliopsida</taxon>
        <taxon>eudicotyledons</taxon>
        <taxon>Gunneridae</taxon>
        <taxon>Pentapetalae</taxon>
        <taxon>rosids</taxon>
        <taxon>Vitales</taxon>
        <taxon>Vitaceae</taxon>
        <taxon>Viteae</taxon>
        <taxon>Vitis</taxon>
    </lineage>
</organism>
<accession>A0ABY9E1E5</accession>
<sequence>MLPLCRECSMNTTHYFLRSIFNISPGERSDASRGCKLLYLAMVLYHARDIGGAIMQQHKELIINDMAWFGPP</sequence>
<keyword evidence="2" id="KW-1185">Reference proteome</keyword>
<proteinExistence type="predicted"/>
<protein>
    <submittedName>
        <fullName evidence="1">Uncharacterized protein</fullName>
    </submittedName>
</protein>
<reference evidence="1 2" key="1">
    <citation type="journal article" date="2023" name="Hortic Res">
        <title>The complete reference genome for grapevine (Vitis vinifera L.) genetics and breeding.</title>
        <authorList>
            <person name="Shi X."/>
            <person name="Cao S."/>
            <person name="Wang X."/>
            <person name="Huang S."/>
            <person name="Wang Y."/>
            <person name="Liu Z."/>
            <person name="Liu W."/>
            <person name="Leng X."/>
            <person name="Peng Y."/>
            <person name="Wang N."/>
            <person name="Wang Y."/>
            <person name="Ma Z."/>
            <person name="Xu X."/>
            <person name="Zhang F."/>
            <person name="Xue H."/>
            <person name="Zhong H."/>
            <person name="Wang Y."/>
            <person name="Zhang K."/>
            <person name="Velt A."/>
            <person name="Avia K."/>
            <person name="Holtgrawe D."/>
            <person name="Grimplet J."/>
            <person name="Matus J.T."/>
            <person name="Ware D."/>
            <person name="Wu X."/>
            <person name="Wang H."/>
            <person name="Liu C."/>
            <person name="Fang Y."/>
            <person name="Rustenholz C."/>
            <person name="Cheng Z."/>
            <person name="Xiao H."/>
            <person name="Zhou Y."/>
        </authorList>
    </citation>
    <scope>NUCLEOTIDE SEQUENCE [LARGE SCALE GENOMIC DNA]</scope>
    <source>
        <strain evidence="2">cv. Pinot noir / PN40024</strain>
        <tissue evidence="1">Leaf</tissue>
    </source>
</reference>
<dbReference type="Proteomes" id="UP001227230">
    <property type="component" value="Chromosome 19"/>
</dbReference>
<dbReference type="EMBL" id="CP126666">
    <property type="protein sequence ID" value="WKA13281.1"/>
    <property type="molecule type" value="Genomic_DNA"/>
</dbReference>
<evidence type="ECO:0000313" key="2">
    <source>
        <dbReference type="Proteomes" id="UP001227230"/>
    </source>
</evidence>
<name>A0ABY9E1E5_VITVI</name>
<gene>
    <name evidence="1" type="ORF">VitviT2T_030597</name>
</gene>
<evidence type="ECO:0000313" key="1">
    <source>
        <dbReference type="EMBL" id="WKA13281.1"/>
    </source>
</evidence>